<evidence type="ECO:0000313" key="2">
    <source>
        <dbReference type="Proteomes" id="UP001168098"/>
    </source>
</evidence>
<gene>
    <name evidence="1" type="ORF">PVL29_012536</name>
</gene>
<accession>A0AA39DPX0</accession>
<evidence type="ECO:0000313" key="1">
    <source>
        <dbReference type="EMBL" id="KAJ9689917.1"/>
    </source>
</evidence>
<organism evidence="1 2">
    <name type="scientific">Vitis rotundifolia</name>
    <name type="common">Muscadine grape</name>
    <dbReference type="NCBI Taxonomy" id="103349"/>
    <lineage>
        <taxon>Eukaryota</taxon>
        <taxon>Viridiplantae</taxon>
        <taxon>Streptophyta</taxon>
        <taxon>Embryophyta</taxon>
        <taxon>Tracheophyta</taxon>
        <taxon>Spermatophyta</taxon>
        <taxon>Magnoliopsida</taxon>
        <taxon>eudicotyledons</taxon>
        <taxon>Gunneridae</taxon>
        <taxon>Pentapetalae</taxon>
        <taxon>rosids</taxon>
        <taxon>Vitales</taxon>
        <taxon>Vitaceae</taxon>
        <taxon>Viteae</taxon>
        <taxon>Vitis</taxon>
    </lineage>
</organism>
<reference evidence="1 2" key="1">
    <citation type="journal article" date="2023" name="BMC Biotechnol.">
        <title>Vitis rotundifolia cv Carlos genome sequencing.</title>
        <authorList>
            <person name="Huff M."/>
            <person name="Hulse-Kemp A."/>
            <person name="Scheffler B."/>
            <person name="Youngblood R."/>
            <person name="Simpson S."/>
            <person name="Babiker E."/>
            <person name="Staton M."/>
        </authorList>
    </citation>
    <scope>NUCLEOTIDE SEQUENCE [LARGE SCALE GENOMIC DNA]</scope>
    <source>
        <tissue evidence="1">Leaf</tissue>
    </source>
</reference>
<sequence length="64" mass="7171">MFAVLAYNNSTASSMFFFTVFQAQAQITEGLNVRMVIQALESKLPNTYLCVGETMGELQEPYLL</sequence>
<keyword evidence="2" id="KW-1185">Reference proteome</keyword>
<dbReference type="Proteomes" id="UP001168098">
    <property type="component" value="Unassembled WGS sequence"/>
</dbReference>
<name>A0AA39DPX0_VITRO</name>
<protein>
    <submittedName>
        <fullName evidence="1">Uncharacterized protein</fullName>
    </submittedName>
</protein>
<proteinExistence type="predicted"/>
<comment type="caution">
    <text evidence="1">The sequence shown here is derived from an EMBL/GenBank/DDBJ whole genome shotgun (WGS) entry which is preliminary data.</text>
</comment>
<dbReference type="AlphaFoldDB" id="A0AA39DPX0"/>
<dbReference type="EMBL" id="JARBHA010000010">
    <property type="protein sequence ID" value="KAJ9689917.1"/>
    <property type="molecule type" value="Genomic_DNA"/>
</dbReference>